<dbReference type="Pfam" id="PF09972">
    <property type="entry name" value="DUF2207"/>
    <property type="match status" value="1"/>
</dbReference>
<feature type="transmembrane region" description="Helical" evidence="1">
    <location>
        <begin position="451"/>
        <end position="471"/>
    </location>
</feature>
<evidence type="ECO:0000313" key="4">
    <source>
        <dbReference type="EMBL" id="MFD1456438.1"/>
    </source>
</evidence>
<dbReference type="InterPro" id="IPR018702">
    <property type="entry name" value="DUF2207"/>
</dbReference>
<comment type="caution">
    <text evidence="4">The sequence shown here is derived from an EMBL/GenBank/DDBJ whole genome shotgun (WGS) entry which is preliminary data.</text>
</comment>
<reference evidence="5" key="1">
    <citation type="journal article" date="2019" name="Int. J. Syst. Evol. Microbiol.">
        <title>The Global Catalogue of Microorganisms (GCM) 10K type strain sequencing project: providing services to taxonomists for standard genome sequencing and annotation.</title>
        <authorList>
            <consortium name="The Broad Institute Genomics Platform"/>
            <consortium name="The Broad Institute Genome Sequencing Center for Infectious Disease"/>
            <person name="Wu L."/>
            <person name="Ma J."/>
        </authorList>
    </citation>
    <scope>NUCLEOTIDE SEQUENCE [LARGE SCALE GENOMIC DNA]</scope>
    <source>
        <strain evidence="5">CCM 8979</strain>
    </source>
</reference>
<dbReference type="Proteomes" id="UP001597189">
    <property type="component" value="Unassembled WGS sequence"/>
</dbReference>
<feature type="domain" description="DUF2207" evidence="2">
    <location>
        <begin position="34"/>
        <end position="220"/>
    </location>
</feature>
<evidence type="ECO:0000259" key="3">
    <source>
        <dbReference type="Pfam" id="PF20990"/>
    </source>
</evidence>
<feature type="domain" description="Predicted membrane protein YciQ-like C-terminal" evidence="3">
    <location>
        <begin position="299"/>
        <end position="534"/>
    </location>
</feature>
<feature type="transmembrane region" description="Helical" evidence="1">
    <location>
        <begin position="425"/>
        <end position="445"/>
    </location>
</feature>
<evidence type="ECO:0000256" key="1">
    <source>
        <dbReference type="SAM" id="Phobius"/>
    </source>
</evidence>
<dbReference type="RefSeq" id="WP_203646648.1">
    <property type="nucleotide sequence ID" value="NZ_BOLN01000010.1"/>
</dbReference>
<evidence type="ECO:0000313" key="5">
    <source>
        <dbReference type="Proteomes" id="UP001597189"/>
    </source>
</evidence>
<keyword evidence="1" id="KW-0472">Membrane</keyword>
<dbReference type="InterPro" id="IPR048389">
    <property type="entry name" value="YciQ-like_C"/>
</dbReference>
<feature type="transmembrane region" description="Helical" evidence="1">
    <location>
        <begin position="263"/>
        <end position="284"/>
    </location>
</feature>
<dbReference type="Pfam" id="PF20990">
    <property type="entry name" value="DUF2207_C"/>
    <property type="match status" value="1"/>
</dbReference>
<accession>A0ABW4D754</accession>
<sequence length="608" mass="66539">MRKGTGLIWSLVAVLTILLVWGNTPVTASASYKIQPFNMHVTVLKNGDANVTETLTYHFNSDYHGVFNVQDLRGIRGGKLTEVQTQLNGGKVVTAKPGSHQQDNTYQLTQTSKRLKAKLYRSVRAGNRLKVTYKFHLRGVITNYRDTAQLNWRVVGGGWEVPLTNVTVTIQLPAKNITQLQGWTHGPLDGHTQVNRAAGTVTMTVANNPSNSFIESHLLFPTSVTATNPNRVAKNHKAAAQRQEAALVADANAQRKSRRRLVYGGYVGLLVALVATLGGSWWWLKRHPANVYSRPIPVDHFFDVPRVTPALAESLVDARWPNTNALTGDIMMAAGNHQLKVETVKDGRRNTVRITKTGTVDNYFLQKCFVRLGANDSFTLKELNAFAKKDKKGKVGKWFEHWQTGIDEQTDQYQDDANITLRQRLVWLAAGISVLVIALVIFAWVMGLDEFALTAGGGVILLIGVWSYALVQRRRIDRNNTEGLILVNEIQGFRRMLKDIGHFNTAKIGDLILWEQILPYAAAFGLAKQVARKLEIDFGRAEVQASFIDFYPLYFANVTGQPLGDAIGSSVAGSIKTSNDLSSTSGGSGGFSGGSSGGFGGGSGGGAF</sequence>
<evidence type="ECO:0000259" key="2">
    <source>
        <dbReference type="Pfam" id="PF09972"/>
    </source>
</evidence>
<keyword evidence="1" id="KW-0812">Transmembrane</keyword>
<keyword evidence="1" id="KW-1133">Transmembrane helix</keyword>
<name>A0ABW4D754_9LACO</name>
<dbReference type="EMBL" id="JBHTOD010000010">
    <property type="protein sequence ID" value="MFD1456438.1"/>
    <property type="molecule type" value="Genomic_DNA"/>
</dbReference>
<proteinExistence type="predicted"/>
<keyword evidence="5" id="KW-1185">Reference proteome</keyword>
<protein>
    <submittedName>
        <fullName evidence="4">DUF2207 family protein</fullName>
    </submittedName>
</protein>
<gene>
    <name evidence="4" type="ORF">ACFQ44_12290</name>
</gene>
<organism evidence="4 5">
    <name type="scientific">Levilactobacillus lanxiensis</name>
    <dbReference type="NCBI Taxonomy" id="2799568"/>
    <lineage>
        <taxon>Bacteria</taxon>
        <taxon>Bacillati</taxon>
        <taxon>Bacillota</taxon>
        <taxon>Bacilli</taxon>
        <taxon>Lactobacillales</taxon>
        <taxon>Lactobacillaceae</taxon>
        <taxon>Levilactobacillus</taxon>
    </lineage>
</organism>